<evidence type="ECO:0000313" key="2">
    <source>
        <dbReference type="EMBL" id="KAK2647885.1"/>
    </source>
</evidence>
<sequence length="108" mass="12137">MSLGASLGGFQRCLRPVIAIDGIYLNGRFWGTMFVATAQDGNEQVYPIAFDYGDSENKLSWEWFLDCLKGAFGHIYDLVFNLIIIQALKQGFLKCFLMPLIPLLLALL</sequence>
<protein>
    <recommendedName>
        <fullName evidence="1">MULE transposase domain-containing protein</fullName>
    </recommendedName>
</protein>
<evidence type="ECO:0000313" key="3">
    <source>
        <dbReference type="Proteomes" id="UP001280121"/>
    </source>
</evidence>
<evidence type="ECO:0000259" key="1">
    <source>
        <dbReference type="Pfam" id="PF10551"/>
    </source>
</evidence>
<comment type="caution">
    <text evidence="2">The sequence shown here is derived from an EMBL/GenBank/DDBJ whole genome shotgun (WGS) entry which is preliminary data.</text>
</comment>
<dbReference type="Proteomes" id="UP001280121">
    <property type="component" value="Unassembled WGS sequence"/>
</dbReference>
<dbReference type="InterPro" id="IPR018289">
    <property type="entry name" value="MULE_transposase_dom"/>
</dbReference>
<feature type="domain" description="MULE transposase" evidence="1">
    <location>
        <begin position="17"/>
        <end position="84"/>
    </location>
</feature>
<accession>A0AAD9U4Q5</accession>
<organism evidence="2 3">
    <name type="scientific">Dipteronia dyeriana</name>
    <dbReference type="NCBI Taxonomy" id="168575"/>
    <lineage>
        <taxon>Eukaryota</taxon>
        <taxon>Viridiplantae</taxon>
        <taxon>Streptophyta</taxon>
        <taxon>Embryophyta</taxon>
        <taxon>Tracheophyta</taxon>
        <taxon>Spermatophyta</taxon>
        <taxon>Magnoliopsida</taxon>
        <taxon>eudicotyledons</taxon>
        <taxon>Gunneridae</taxon>
        <taxon>Pentapetalae</taxon>
        <taxon>rosids</taxon>
        <taxon>malvids</taxon>
        <taxon>Sapindales</taxon>
        <taxon>Sapindaceae</taxon>
        <taxon>Hippocastanoideae</taxon>
        <taxon>Acereae</taxon>
        <taxon>Dipteronia</taxon>
    </lineage>
</organism>
<dbReference type="AlphaFoldDB" id="A0AAD9U4Q5"/>
<keyword evidence="3" id="KW-1185">Reference proteome</keyword>
<name>A0AAD9U4Q5_9ROSI</name>
<gene>
    <name evidence="2" type="ORF">Ddye_015374</name>
</gene>
<dbReference type="Pfam" id="PF10551">
    <property type="entry name" value="MULE"/>
    <property type="match status" value="1"/>
</dbReference>
<dbReference type="PANTHER" id="PTHR31973:SF187">
    <property type="entry name" value="MUTATOR TRANSPOSASE MUDRA PROTEIN"/>
    <property type="match status" value="1"/>
</dbReference>
<proteinExistence type="predicted"/>
<dbReference type="EMBL" id="JANJYI010000005">
    <property type="protein sequence ID" value="KAK2647885.1"/>
    <property type="molecule type" value="Genomic_DNA"/>
</dbReference>
<dbReference type="PANTHER" id="PTHR31973">
    <property type="entry name" value="POLYPROTEIN, PUTATIVE-RELATED"/>
    <property type="match status" value="1"/>
</dbReference>
<reference evidence="2" key="1">
    <citation type="journal article" date="2023" name="Plant J.">
        <title>Genome sequences and population genomics provide insights into the demographic history, inbreeding, and mutation load of two 'living fossil' tree species of Dipteronia.</title>
        <authorList>
            <person name="Feng Y."/>
            <person name="Comes H.P."/>
            <person name="Chen J."/>
            <person name="Zhu S."/>
            <person name="Lu R."/>
            <person name="Zhang X."/>
            <person name="Li P."/>
            <person name="Qiu J."/>
            <person name="Olsen K.M."/>
            <person name="Qiu Y."/>
        </authorList>
    </citation>
    <scope>NUCLEOTIDE SEQUENCE</scope>
    <source>
        <strain evidence="2">KIB01</strain>
    </source>
</reference>